<evidence type="ECO:0000313" key="1">
    <source>
        <dbReference type="EMBL" id="KXG84141.1"/>
    </source>
</evidence>
<proteinExistence type="predicted"/>
<organism evidence="1 2">
    <name type="scientific">Agrobacterium bohemicum</name>
    <dbReference type="NCBI Taxonomy" id="2052828"/>
    <lineage>
        <taxon>Bacteria</taxon>
        <taxon>Pseudomonadati</taxon>
        <taxon>Pseudomonadota</taxon>
        <taxon>Alphaproteobacteria</taxon>
        <taxon>Hyphomicrobiales</taxon>
        <taxon>Rhizobiaceae</taxon>
        <taxon>Rhizobium/Agrobacterium group</taxon>
        <taxon>Agrobacterium</taxon>
    </lineage>
</organism>
<protein>
    <recommendedName>
        <fullName evidence="3">Glyoxalase</fullName>
    </recommendedName>
</protein>
<dbReference type="SUPFAM" id="SSF54593">
    <property type="entry name" value="Glyoxalase/Bleomycin resistance protein/Dihydroxybiphenyl dioxygenase"/>
    <property type="match status" value="1"/>
</dbReference>
<comment type="caution">
    <text evidence="1">The sequence shown here is derived from an EMBL/GenBank/DDBJ whole genome shotgun (WGS) entry which is preliminary data.</text>
</comment>
<dbReference type="STRING" id="2052828.ATO67_14150"/>
<dbReference type="InterPro" id="IPR029068">
    <property type="entry name" value="Glyas_Bleomycin-R_OHBP_Dase"/>
</dbReference>
<dbReference type="AlphaFoldDB" id="A0A135NY80"/>
<name>A0A135NY80_9HYPH</name>
<sequence>MILETYVRVFVDPGVLDRTIDFYRSLLSGVVSLRFAYPQQELELAAVSSEKLSVLIIAGTAEKRVPFEATRLTIKVDNLETMIAALLNGSADQLEPIQTTPVGRKTRFRHADGTVVEYVDHVDPRSTVPQSS</sequence>
<dbReference type="Proteomes" id="UP000070498">
    <property type="component" value="Unassembled WGS sequence"/>
</dbReference>
<evidence type="ECO:0008006" key="3">
    <source>
        <dbReference type="Google" id="ProtNLM"/>
    </source>
</evidence>
<dbReference type="EMBL" id="LNUW01000038">
    <property type="protein sequence ID" value="KXG84141.1"/>
    <property type="molecule type" value="Genomic_DNA"/>
</dbReference>
<dbReference type="Gene3D" id="3.10.180.10">
    <property type="entry name" value="2,3-Dihydroxybiphenyl 1,2-Dioxygenase, domain 1"/>
    <property type="match status" value="1"/>
</dbReference>
<evidence type="ECO:0000313" key="2">
    <source>
        <dbReference type="Proteomes" id="UP000070498"/>
    </source>
</evidence>
<dbReference type="OrthoDB" id="9793039at2"/>
<gene>
    <name evidence="1" type="ORF">ATO67_14150</name>
</gene>
<dbReference type="RefSeq" id="WP_067650220.1">
    <property type="nucleotide sequence ID" value="NZ_KQ961030.1"/>
</dbReference>
<reference evidence="1 2" key="1">
    <citation type="submission" date="2015-11" db="EMBL/GenBank/DDBJ databases">
        <title>Draft genome sequence of Agrobacterium sp. R89-1.</title>
        <authorList>
            <person name="Zahradnik J."/>
            <person name="Kyslikova E."/>
            <person name="Palyzova A."/>
            <person name="Kyslik P."/>
        </authorList>
    </citation>
    <scope>NUCLEOTIDE SEQUENCE [LARGE SCALE GENOMIC DNA]</scope>
    <source>
        <strain evidence="1 2">R89-1</strain>
    </source>
</reference>
<keyword evidence="2" id="KW-1185">Reference proteome</keyword>
<accession>A0A135NY80</accession>